<evidence type="ECO:0000313" key="3">
    <source>
        <dbReference type="Proteomes" id="UP000008144"/>
    </source>
</evidence>
<dbReference type="PANTHER" id="PTHR16165">
    <property type="entry name" value="NXPE FAMILY MEMBER"/>
    <property type="match status" value="1"/>
</dbReference>
<reference evidence="2" key="3">
    <citation type="submission" date="2025-08" db="UniProtKB">
        <authorList>
            <consortium name="Ensembl"/>
        </authorList>
    </citation>
    <scope>IDENTIFICATION</scope>
</reference>
<dbReference type="AlphaFoldDB" id="F7A7T9"/>
<reference evidence="2" key="4">
    <citation type="submission" date="2025-09" db="UniProtKB">
        <authorList>
            <consortium name="Ensembl"/>
        </authorList>
    </citation>
    <scope>IDENTIFICATION</scope>
</reference>
<dbReference type="InterPro" id="IPR026845">
    <property type="entry name" value="NXPH/NXPE"/>
</dbReference>
<proteinExistence type="predicted"/>
<dbReference type="PANTHER" id="PTHR16165:SF5">
    <property type="entry name" value="NXPE FAMILY MEMBER 3"/>
    <property type="match status" value="1"/>
</dbReference>
<dbReference type="InterPro" id="IPR057106">
    <property type="entry name" value="NXPE4_C"/>
</dbReference>
<keyword evidence="3" id="KW-1185">Reference proteome</keyword>
<dbReference type="Ensembl" id="ENSCINT00000025999.2">
    <property type="protein sequence ID" value="ENSCINP00000025753.2"/>
    <property type="gene ID" value="ENSCING00000014176.2"/>
</dbReference>
<reference evidence="3" key="1">
    <citation type="journal article" date="2002" name="Science">
        <title>The draft genome of Ciona intestinalis: insights into chordate and vertebrate origins.</title>
        <authorList>
            <person name="Dehal P."/>
            <person name="Satou Y."/>
            <person name="Campbell R.K."/>
            <person name="Chapman J."/>
            <person name="Degnan B."/>
            <person name="De Tomaso A."/>
            <person name="Davidson B."/>
            <person name="Di Gregorio A."/>
            <person name="Gelpke M."/>
            <person name="Goodstein D.M."/>
            <person name="Harafuji N."/>
            <person name="Hastings K.E."/>
            <person name="Ho I."/>
            <person name="Hotta K."/>
            <person name="Huang W."/>
            <person name="Kawashima T."/>
            <person name="Lemaire P."/>
            <person name="Martinez D."/>
            <person name="Meinertzhagen I.A."/>
            <person name="Necula S."/>
            <person name="Nonaka M."/>
            <person name="Putnam N."/>
            <person name="Rash S."/>
            <person name="Saiga H."/>
            <person name="Satake M."/>
            <person name="Terry A."/>
            <person name="Yamada L."/>
            <person name="Wang H.G."/>
            <person name="Awazu S."/>
            <person name="Azumi K."/>
            <person name="Boore J."/>
            <person name="Branno M."/>
            <person name="Chin-Bow S."/>
            <person name="DeSantis R."/>
            <person name="Doyle S."/>
            <person name="Francino P."/>
            <person name="Keys D.N."/>
            <person name="Haga S."/>
            <person name="Hayashi H."/>
            <person name="Hino K."/>
            <person name="Imai K.S."/>
            <person name="Inaba K."/>
            <person name="Kano S."/>
            <person name="Kobayashi K."/>
            <person name="Kobayashi M."/>
            <person name="Lee B.I."/>
            <person name="Makabe K.W."/>
            <person name="Manohar C."/>
            <person name="Matassi G."/>
            <person name="Medina M."/>
            <person name="Mochizuki Y."/>
            <person name="Mount S."/>
            <person name="Morishita T."/>
            <person name="Miura S."/>
            <person name="Nakayama A."/>
            <person name="Nishizaka S."/>
            <person name="Nomoto H."/>
            <person name="Ohta F."/>
            <person name="Oishi K."/>
            <person name="Rigoutsos I."/>
            <person name="Sano M."/>
            <person name="Sasaki A."/>
            <person name="Sasakura Y."/>
            <person name="Shoguchi E."/>
            <person name="Shin-i T."/>
            <person name="Spagnuolo A."/>
            <person name="Stainier D."/>
            <person name="Suzuki M.M."/>
            <person name="Tassy O."/>
            <person name="Takatori N."/>
            <person name="Tokuoka M."/>
            <person name="Yagi K."/>
            <person name="Yoshizaki F."/>
            <person name="Wada S."/>
            <person name="Zhang C."/>
            <person name="Hyatt P.D."/>
            <person name="Larimer F."/>
            <person name="Detter C."/>
            <person name="Doggett N."/>
            <person name="Glavina T."/>
            <person name="Hawkins T."/>
            <person name="Richardson P."/>
            <person name="Lucas S."/>
            <person name="Kohara Y."/>
            <person name="Levine M."/>
            <person name="Satoh N."/>
            <person name="Rokhsar D.S."/>
        </authorList>
    </citation>
    <scope>NUCLEOTIDE SEQUENCE [LARGE SCALE GENOMIC DNA]</scope>
</reference>
<dbReference type="HOGENOM" id="CLU_031119_2_0_1"/>
<name>F7A7T9_CIOIN</name>
<dbReference type="Pfam" id="PF06312">
    <property type="entry name" value="Neurexophilin"/>
    <property type="match status" value="1"/>
</dbReference>
<protein>
    <recommendedName>
        <fullName evidence="1">NXPE C-terminal domain-containing protein</fullName>
    </recommendedName>
</protein>
<organism evidence="2 3">
    <name type="scientific">Ciona intestinalis</name>
    <name type="common">Transparent sea squirt</name>
    <name type="synonym">Ascidia intestinalis</name>
    <dbReference type="NCBI Taxonomy" id="7719"/>
    <lineage>
        <taxon>Eukaryota</taxon>
        <taxon>Metazoa</taxon>
        <taxon>Chordata</taxon>
        <taxon>Tunicata</taxon>
        <taxon>Ascidiacea</taxon>
        <taxon>Phlebobranchia</taxon>
        <taxon>Cionidae</taxon>
        <taxon>Ciona</taxon>
    </lineage>
</organism>
<accession>F7A7T9</accession>
<evidence type="ECO:0000313" key="2">
    <source>
        <dbReference type="Ensembl" id="ENSCINP00000025753.2"/>
    </source>
</evidence>
<feature type="domain" description="NXPE C-terminal" evidence="1">
    <location>
        <begin position="257"/>
        <end position="472"/>
    </location>
</feature>
<sequence length="476" mass="54042">MPEFQISLPKHKPVPNFYVKNISKVFFVDEKIDFKVGDELNARIEIQEKNNLSRGGDYFIARLVYGKPSLYPDGIPGKVTDHRNGSYSIQVPLLIPGQARLEVKLIVSLRGIAELIRCTSTRSFLGSKYVSVLETGEVVECNVDFNGTSLQSDDICDYSNPRNQEPWFCAKPASKNCSRIADTTFQHYHSNFYSNYDACNDDLIRAFGWNITIPGSGLNVTVKPSESKLQEPLALCKTDLNGLDSIRPNGYVVDGSWHSRLCYNSITAGAPVNACFENKVVYFLGDSTIRQFYYLAVNSLGLISEGPNNGRVWQQPQTAGGPGNSRLYYRAHGPPLQNPGPPKSRPYMSDVLDEILPGDQEVVIVLNIGLHILYFEPSVLIHRLKGIRDAMLRLNQRRSNVRYIYRSQRVLSTLNSWLVYRHGVITRKIFKDVNNFFYFDLWDISALWPLDDYHPKAFHVEREALFLFSYICNGIQ</sequence>
<dbReference type="STRING" id="7719.ENSCINP00000025753"/>
<dbReference type="Proteomes" id="UP000008144">
    <property type="component" value="Chromosome 12"/>
</dbReference>
<dbReference type="GeneTree" id="ENSGT00950000182866"/>
<evidence type="ECO:0000259" key="1">
    <source>
        <dbReference type="Pfam" id="PF24536"/>
    </source>
</evidence>
<dbReference type="InParanoid" id="F7A7T9"/>
<dbReference type="EMBL" id="EAAA01001004">
    <property type="status" value="NOT_ANNOTATED_CDS"/>
    <property type="molecule type" value="Genomic_DNA"/>
</dbReference>
<dbReference type="OMA" id="TREMHSD"/>
<dbReference type="Pfam" id="PF24536">
    <property type="entry name" value="NXPE4_C"/>
    <property type="match status" value="1"/>
</dbReference>
<reference evidence="2" key="2">
    <citation type="journal article" date="2008" name="Genome Biol.">
        <title>Improved genome assembly and evidence-based global gene model set for the chordate Ciona intestinalis: new insight into intron and operon populations.</title>
        <authorList>
            <person name="Satou Y."/>
            <person name="Mineta K."/>
            <person name="Ogasawara M."/>
            <person name="Sasakura Y."/>
            <person name="Shoguchi E."/>
            <person name="Ueno K."/>
            <person name="Yamada L."/>
            <person name="Matsumoto J."/>
            <person name="Wasserscheid J."/>
            <person name="Dewar K."/>
            <person name="Wiley G.B."/>
            <person name="Macmil S.L."/>
            <person name="Roe B.A."/>
            <person name="Zeller R.W."/>
            <person name="Hastings K.E."/>
            <person name="Lemaire P."/>
            <person name="Lindquist E."/>
            <person name="Endo T."/>
            <person name="Hotta K."/>
            <person name="Inaba K."/>
        </authorList>
    </citation>
    <scope>NUCLEOTIDE SEQUENCE [LARGE SCALE GENOMIC DNA]</scope>
    <source>
        <strain evidence="2">wild type</strain>
    </source>
</reference>